<dbReference type="AlphaFoldDB" id="A0A445DM33"/>
<dbReference type="Pfam" id="PF10536">
    <property type="entry name" value="PMD"/>
    <property type="match status" value="1"/>
</dbReference>
<gene>
    <name evidence="2" type="ORF">Ahy_A03g010393</name>
</gene>
<evidence type="ECO:0000313" key="3">
    <source>
        <dbReference type="Proteomes" id="UP000289738"/>
    </source>
</evidence>
<dbReference type="EMBL" id="SDMP01000003">
    <property type="protein sequence ID" value="RYR64263.1"/>
    <property type="molecule type" value="Genomic_DNA"/>
</dbReference>
<organism evidence="2 3">
    <name type="scientific">Arachis hypogaea</name>
    <name type="common">Peanut</name>
    <dbReference type="NCBI Taxonomy" id="3818"/>
    <lineage>
        <taxon>Eukaryota</taxon>
        <taxon>Viridiplantae</taxon>
        <taxon>Streptophyta</taxon>
        <taxon>Embryophyta</taxon>
        <taxon>Tracheophyta</taxon>
        <taxon>Spermatophyta</taxon>
        <taxon>Magnoliopsida</taxon>
        <taxon>eudicotyledons</taxon>
        <taxon>Gunneridae</taxon>
        <taxon>Pentapetalae</taxon>
        <taxon>rosids</taxon>
        <taxon>fabids</taxon>
        <taxon>Fabales</taxon>
        <taxon>Fabaceae</taxon>
        <taxon>Papilionoideae</taxon>
        <taxon>50 kb inversion clade</taxon>
        <taxon>dalbergioids sensu lato</taxon>
        <taxon>Dalbergieae</taxon>
        <taxon>Pterocarpus clade</taxon>
        <taxon>Arachis</taxon>
    </lineage>
</organism>
<comment type="caution">
    <text evidence="2">The sequence shown here is derived from an EMBL/GenBank/DDBJ whole genome shotgun (WGS) entry which is preliminary data.</text>
</comment>
<protein>
    <recommendedName>
        <fullName evidence="1">Aminotransferase-like plant mobile domain-containing protein</fullName>
    </recommendedName>
</protein>
<evidence type="ECO:0000313" key="2">
    <source>
        <dbReference type="EMBL" id="RYR64263.1"/>
    </source>
</evidence>
<reference evidence="2 3" key="1">
    <citation type="submission" date="2019-01" db="EMBL/GenBank/DDBJ databases">
        <title>Sequencing of cultivated peanut Arachis hypogaea provides insights into genome evolution and oil improvement.</title>
        <authorList>
            <person name="Chen X."/>
        </authorList>
    </citation>
    <scope>NUCLEOTIDE SEQUENCE [LARGE SCALE GENOMIC DNA]</scope>
    <source>
        <strain evidence="3">cv. Fuhuasheng</strain>
        <tissue evidence="2">Leaves</tissue>
    </source>
</reference>
<evidence type="ECO:0000259" key="1">
    <source>
        <dbReference type="Pfam" id="PF10536"/>
    </source>
</evidence>
<name>A0A445DM33_ARAHY</name>
<proteinExistence type="predicted"/>
<dbReference type="Proteomes" id="UP000289738">
    <property type="component" value="Chromosome A03"/>
</dbReference>
<feature type="domain" description="Aminotransferase-like plant mobile" evidence="1">
    <location>
        <begin position="14"/>
        <end position="140"/>
    </location>
</feature>
<keyword evidence="3" id="KW-1185">Reference proteome</keyword>
<accession>A0A445DM33</accession>
<sequence>MPTRSIYRYSTIFSGSTLQLGAPCLVHLYSALCHESWYDCKEIDGPLNLLFVWTWERMSCIAPVPRQHLSAANIQVARRWSHSSRSTAWLSKTTAIFRQKIDYMDELYKGLIIPDELHGYIEVCNTVVLLLSFKCVEWHPTN</sequence>
<dbReference type="InterPro" id="IPR019557">
    <property type="entry name" value="AminoTfrase-like_pln_mobile"/>
</dbReference>